<dbReference type="InterPro" id="IPR013083">
    <property type="entry name" value="Znf_RING/FYVE/PHD"/>
</dbReference>
<accession>A0A9R1VI36</accession>
<keyword evidence="7" id="KW-0862">Zinc</keyword>
<feature type="compositionally biased region" description="Polar residues" evidence="9">
    <location>
        <begin position="79"/>
        <end position="91"/>
    </location>
</feature>
<dbReference type="SUPFAM" id="SSF57850">
    <property type="entry name" value="RING/U-box"/>
    <property type="match status" value="1"/>
</dbReference>
<dbReference type="GO" id="GO:0008270">
    <property type="term" value="F:zinc ion binding"/>
    <property type="evidence" value="ECO:0007669"/>
    <property type="project" value="UniProtKB-KW"/>
</dbReference>
<gene>
    <name evidence="11" type="ORF">LSAT_V11C500247120</name>
</gene>
<feature type="region of interest" description="Disordered" evidence="9">
    <location>
        <begin position="59"/>
        <end position="239"/>
    </location>
</feature>
<evidence type="ECO:0000256" key="2">
    <source>
        <dbReference type="ARBA" id="ARBA00012483"/>
    </source>
</evidence>
<evidence type="ECO:0000256" key="4">
    <source>
        <dbReference type="ARBA" id="ARBA00022723"/>
    </source>
</evidence>
<feature type="compositionally biased region" description="Polar residues" evidence="9">
    <location>
        <begin position="130"/>
        <end position="159"/>
    </location>
</feature>
<evidence type="ECO:0000256" key="7">
    <source>
        <dbReference type="ARBA" id="ARBA00022833"/>
    </source>
</evidence>
<dbReference type="PROSITE" id="PS50089">
    <property type="entry name" value="ZF_RING_2"/>
    <property type="match status" value="1"/>
</dbReference>
<evidence type="ECO:0000256" key="8">
    <source>
        <dbReference type="PROSITE-ProRule" id="PRU00175"/>
    </source>
</evidence>
<reference evidence="11 12" key="1">
    <citation type="journal article" date="2017" name="Nat. Commun.">
        <title>Genome assembly with in vitro proximity ligation data and whole-genome triplication in lettuce.</title>
        <authorList>
            <person name="Reyes-Chin-Wo S."/>
            <person name="Wang Z."/>
            <person name="Yang X."/>
            <person name="Kozik A."/>
            <person name="Arikit S."/>
            <person name="Song C."/>
            <person name="Xia L."/>
            <person name="Froenicke L."/>
            <person name="Lavelle D.O."/>
            <person name="Truco M.J."/>
            <person name="Xia R."/>
            <person name="Zhu S."/>
            <person name="Xu C."/>
            <person name="Xu H."/>
            <person name="Xu X."/>
            <person name="Cox K."/>
            <person name="Korf I."/>
            <person name="Meyers B.C."/>
            <person name="Michelmore R.W."/>
        </authorList>
    </citation>
    <scope>NUCLEOTIDE SEQUENCE [LARGE SCALE GENOMIC DNA]</scope>
    <source>
        <strain evidence="12">cv. Salinas</strain>
        <tissue evidence="11">Seedlings</tissue>
    </source>
</reference>
<dbReference type="GO" id="GO:0061630">
    <property type="term" value="F:ubiquitin protein ligase activity"/>
    <property type="evidence" value="ECO:0000318"/>
    <property type="project" value="GO_Central"/>
</dbReference>
<protein>
    <recommendedName>
        <fullName evidence="2">RING-type E3 ubiquitin transferase</fullName>
        <ecNumber evidence="2">2.3.2.27</ecNumber>
    </recommendedName>
</protein>
<feature type="compositionally biased region" description="Basic and acidic residues" evidence="9">
    <location>
        <begin position="95"/>
        <end position="109"/>
    </location>
</feature>
<keyword evidence="6" id="KW-0833">Ubl conjugation pathway</keyword>
<keyword evidence="3" id="KW-0808">Transferase</keyword>
<name>A0A9R1VI36_LACSA</name>
<dbReference type="Gene3D" id="3.30.40.10">
    <property type="entry name" value="Zinc/RING finger domain, C3HC4 (zinc finger)"/>
    <property type="match status" value="1"/>
</dbReference>
<feature type="domain" description="RING-type" evidence="10">
    <location>
        <begin position="385"/>
        <end position="426"/>
    </location>
</feature>
<organism evidence="11 12">
    <name type="scientific">Lactuca sativa</name>
    <name type="common">Garden lettuce</name>
    <dbReference type="NCBI Taxonomy" id="4236"/>
    <lineage>
        <taxon>Eukaryota</taxon>
        <taxon>Viridiplantae</taxon>
        <taxon>Streptophyta</taxon>
        <taxon>Embryophyta</taxon>
        <taxon>Tracheophyta</taxon>
        <taxon>Spermatophyta</taxon>
        <taxon>Magnoliopsida</taxon>
        <taxon>eudicotyledons</taxon>
        <taxon>Gunneridae</taxon>
        <taxon>Pentapetalae</taxon>
        <taxon>asterids</taxon>
        <taxon>campanulids</taxon>
        <taxon>Asterales</taxon>
        <taxon>Asteraceae</taxon>
        <taxon>Cichorioideae</taxon>
        <taxon>Cichorieae</taxon>
        <taxon>Lactucinae</taxon>
        <taxon>Lactuca</taxon>
    </lineage>
</organism>
<dbReference type="PANTHER" id="PTHR22937:SF136">
    <property type="entry name" value="RING-TYPE E3 UBIQUITIN TRANSFERASE"/>
    <property type="match status" value="1"/>
</dbReference>
<dbReference type="InterPro" id="IPR001841">
    <property type="entry name" value="Znf_RING"/>
</dbReference>
<evidence type="ECO:0000313" key="11">
    <source>
        <dbReference type="EMBL" id="KAJ0206600.1"/>
    </source>
</evidence>
<evidence type="ECO:0000256" key="9">
    <source>
        <dbReference type="SAM" id="MobiDB-lite"/>
    </source>
</evidence>
<comment type="caution">
    <text evidence="11">The sequence shown here is derived from an EMBL/GenBank/DDBJ whole genome shotgun (WGS) entry which is preliminary data.</text>
</comment>
<dbReference type="EMBL" id="NBSK02000005">
    <property type="protein sequence ID" value="KAJ0206600.1"/>
    <property type="molecule type" value="Genomic_DNA"/>
</dbReference>
<dbReference type="OrthoDB" id="8062037at2759"/>
<feature type="compositionally biased region" description="Basic and acidic residues" evidence="9">
    <location>
        <begin position="225"/>
        <end position="234"/>
    </location>
</feature>
<sequence>MDVDYSKQAVGGIAAPKKRSVTALKDTAGSQNGSPQFCNRIGCCGRLNHTKVAKNKCLEKPKASSSKPSLRSSSLKEVTGSSSKTCSSVTNVKKPPPESEKKKIERIPKDSSSLPKESGIQERKLKSRNTEVASSSSRVKKVYTQSGSSVMENSQNESNNGRRRRFFQGESSSSGKGKRVIGVSANEGRPVVSTSGISISDPKNSRNWTACRANSVSSVRTKRSLKMDPSKESIDLSSVNSADVVSDSSHVETLSSSEETSVTSSDHPVVRFVNQNGTRSYNIDGIADVLLALDRIEQNEELTYEQLLSLEANLFLGGLNLYDQHRDMRLDIDNMSYEELLALEEKMGTVSTALSEEELSKCIRKSVYESDEKMRHSLGAEDNKCSICQEEFVRGDEIGRLGCKHGYHNSCINQWLALKNWCPICKSSPKPSSSSSLL</sequence>
<dbReference type="EC" id="2.3.2.27" evidence="2"/>
<dbReference type="Pfam" id="PF13639">
    <property type="entry name" value="zf-RING_2"/>
    <property type="match status" value="1"/>
</dbReference>
<evidence type="ECO:0000256" key="5">
    <source>
        <dbReference type="ARBA" id="ARBA00022771"/>
    </source>
</evidence>
<keyword evidence="5 8" id="KW-0863">Zinc-finger</keyword>
<evidence type="ECO:0000256" key="6">
    <source>
        <dbReference type="ARBA" id="ARBA00022786"/>
    </source>
</evidence>
<feature type="compositionally biased region" description="Low complexity" evidence="9">
    <location>
        <begin position="63"/>
        <end position="76"/>
    </location>
</feature>
<feature type="region of interest" description="Disordered" evidence="9">
    <location>
        <begin position="1"/>
        <end position="36"/>
    </location>
</feature>
<dbReference type="Gramene" id="rna-gnl|WGS:NBSK|LSAT_5X51261_mrna">
    <property type="protein sequence ID" value="cds-PLY62008.1"/>
    <property type="gene ID" value="gene-LSAT_5X51261"/>
</dbReference>
<keyword evidence="12" id="KW-1185">Reference proteome</keyword>
<evidence type="ECO:0000313" key="12">
    <source>
        <dbReference type="Proteomes" id="UP000235145"/>
    </source>
</evidence>
<dbReference type="InterPro" id="IPR045191">
    <property type="entry name" value="MBR1/2-like"/>
</dbReference>
<comment type="catalytic activity">
    <reaction evidence="1">
        <text>S-ubiquitinyl-[E2 ubiquitin-conjugating enzyme]-L-cysteine + [acceptor protein]-L-lysine = [E2 ubiquitin-conjugating enzyme]-L-cysteine + N(6)-ubiquitinyl-[acceptor protein]-L-lysine.</text>
        <dbReference type="EC" id="2.3.2.27"/>
    </reaction>
</comment>
<dbReference type="PANTHER" id="PTHR22937">
    <property type="entry name" value="E3 UBIQUITIN-PROTEIN LIGASE RNF165"/>
    <property type="match status" value="1"/>
</dbReference>
<dbReference type="AlphaFoldDB" id="A0A9R1VI36"/>
<evidence type="ECO:0000256" key="3">
    <source>
        <dbReference type="ARBA" id="ARBA00022679"/>
    </source>
</evidence>
<dbReference type="Proteomes" id="UP000235145">
    <property type="component" value="Unassembled WGS sequence"/>
</dbReference>
<feature type="compositionally biased region" description="Polar residues" evidence="9">
    <location>
        <begin position="192"/>
        <end position="219"/>
    </location>
</feature>
<evidence type="ECO:0000256" key="1">
    <source>
        <dbReference type="ARBA" id="ARBA00000900"/>
    </source>
</evidence>
<keyword evidence="4" id="KW-0479">Metal-binding</keyword>
<dbReference type="SMART" id="SM00184">
    <property type="entry name" value="RING"/>
    <property type="match status" value="1"/>
</dbReference>
<evidence type="ECO:0000259" key="10">
    <source>
        <dbReference type="PROSITE" id="PS50089"/>
    </source>
</evidence>
<proteinExistence type="predicted"/>